<dbReference type="Proteomes" id="UP001334732">
    <property type="component" value="Chromosome"/>
</dbReference>
<gene>
    <name evidence="2" type="ORF">VA613_01820</name>
</gene>
<dbReference type="InterPro" id="IPR050834">
    <property type="entry name" value="Glycosyltransf_2"/>
</dbReference>
<dbReference type="Pfam" id="PF00535">
    <property type="entry name" value="Glycos_transf_2"/>
    <property type="match status" value="1"/>
</dbReference>
<dbReference type="CDD" id="cd00761">
    <property type="entry name" value="Glyco_tranf_GTA_type"/>
    <property type="match status" value="1"/>
</dbReference>
<dbReference type="PANTHER" id="PTHR43685:SF12">
    <property type="entry name" value="GLYCOSYL TRANSFERASE FAMILY 2"/>
    <property type="match status" value="1"/>
</dbReference>
<keyword evidence="2" id="KW-0808">Transferase</keyword>
<sequence>MSPRFSVIIPAFNAAATLARAIESVRAQTWPVHEIIVVDDGSTDATPEVARRFGDAVRLIAQRNSGVSAARNAGAAAATGDWLAFLDADDWYAPDRIALHAAWIEEDPALDCLTGDYEYRDAEGRLLATSMAQHESGRSMQAKAAGAARAVMEAPAEMAAFVADHFGDTHTLSVPRARFIELGGYPAGFKVCEDVHFLTRLVAGSRRIGVVCRSLGVYVIHGGSATRRDPVAAQRENVRTLSDLVRLAAAFPEPLRQAVASRMRSARYNLGCALARDGRRIAAIRAVLPTLAEQPGWQSLRAVLSMLKG</sequence>
<keyword evidence="2" id="KW-0328">Glycosyltransferase</keyword>
<evidence type="ECO:0000313" key="2">
    <source>
        <dbReference type="EMBL" id="WRS39632.1"/>
    </source>
</evidence>
<dbReference type="SUPFAM" id="SSF53448">
    <property type="entry name" value="Nucleotide-diphospho-sugar transferases"/>
    <property type="match status" value="1"/>
</dbReference>
<dbReference type="Gene3D" id="3.90.550.10">
    <property type="entry name" value="Spore Coat Polysaccharide Biosynthesis Protein SpsA, Chain A"/>
    <property type="match status" value="1"/>
</dbReference>
<accession>A0ABZ1CJR3</accession>
<keyword evidence="3" id="KW-1185">Reference proteome</keyword>
<organism evidence="2 3">
    <name type="scientific">Thiobacillus sedimenti</name>
    <dbReference type="NCBI Taxonomy" id="3110231"/>
    <lineage>
        <taxon>Bacteria</taxon>
        <taxon>Pseudomonadati</taxon>
        <taxon>Pseudomonadota</taxon>
        <taxon>Betaproteobacteria</taxon>
        <taxon>Nitrosomonadales</taxon>
        <taxon>Thiobacillaceae</taxon>
        <taxon>Thiobacillus</taxon>
    </lineage>
</organism>
<protein>
    <submittedName>
        <fullName evidence="2">Glycosyltransferase family 2 protein</fullName>
        <ecNumber evidence="2">2.4.-.-</ecNumber>
    </submittedName>
</protein>
<evidence type="ECO:0000313" key="3">
    <source>
        <dbReference type="Proteomes" id="UP001334732"/>
    </source>
</evidence>
<dbReference type="RefSeq" id="WP_324780163.1">
    <property type="nucleotide sequence ID" value="NZ_CP141769.1"/>
</dbReference>
<dbReference type="EC" id="2.4.-.-" evidence="2"/>
<feature type="domain" description="Glycosyltransferase 2-like" evidence="1">
    <location>
        <begin position="6"/>
        <end position="116"/>
    </location>
</feature>
<dbReference type="EMBL" id="CP141769">
    <property type="protein sequence ID" value="WRS39632.1"/>
    <property type="molecule type" value="Genomic_DNA"/>
</dbReference>
<dbReference type="GO" id="GO:0016757">
    <property type="term" value="F:glycosyltransferase activity"/>
    <property type="evidence" value="ECO:0007669"/>
    <property type="project" value="UniProtKB-KW"/>
</dbReference>
<dbReference type="InterPro" id="IPR001173">
    <property type="entry name" value="Glyco_trans_2-like"/>
</dbReference>
<dbReference type="PANTHER" id="PTHR43685">
    <property type="entry name" value="GLYCOSYLTRANSFERASE"/>
    <property type="match status" value="1"/>
</dbReference>
<name>A0ABZ1CJR3_9PROT</name>
<evidence type="ECO:0000259" key="1">
    <source>
        <dbReference type="Pfam" id="PF00535"/>
    </source>
</evidence>
<dbReference type="InterPro" id="IPR029044">
    <property type="entry name" value="Nucleotide-diphossugar_trans"/>
</dbReference>
<proteinExistence type="predicted"/>
<reference evidence="2 3" key="1">
    <citation type="submission" date="2023-12" db="EMBL/GenBank/DDBJ databases">
        <title>Thiobacillus sedimentum sp. nov., a chemolithoautotrophic sulfur-oxidizing bacterium isolated from freshwater sediment.</title>
        <authorList>
            <person name="Luo J."/>
            <person name="Dai C."/>
        </authorList>
    </citation>
    <scope>NUCLEOTIDE SEQUENCE [LARGE SCALE GENOMIC DNA]</scope>
    <source>
        <strain evidence="2 3">SCUT-2</strain>
    </source>
</reference>